<gene>
    <name evidence="1" type="ORF">OJ997_00620</name>
</gene>
<proteinExistence type="predicted"/>
<dbReference type="AlphaFoldDB" id="A0A9X3N6S6"/>
<accession>A0A9X3N6S6</accession>
<organism evidence="1 2">
    <name type="scientific">Solirubrobacter phytolaccae</name>
    <dbReference type="NCBI Taxonomy" id="1404360"/>
    <lineage>
        <taxon>Bacteria</taxon>
        <taxon>Bacillati</taxon>
        <taxon>Actinomycetota</taxon>
        <taxon>Thermoleophilia</taxon>
        <taxon>Solirubrobacterales</taxon>
        <taxon>Solirubrobacteraceae</taxon>
        <taxon>Solirubrobacter</taxon>
    </lineage>
</organism>
<reference evidence="1" key="1">
    <citation type="submission" date="2022-10" db="EMBL/GenBank/DDBJ databases">
        <title>The WGS of Solirubrobacter phytolaccae KCTC 29190.</title>
        <authorList>
            <person name="Jiang Z."/>
        </authorList>
    </citation>
    <scope>NUCLEOTIDE SEQUENCE</scope>
    <source>
        <strain evidence="1">KCTC 29190</strain>
    </source>
</reference>
<dbReference type="RefSeq" id="WP_270023047.1">
    <property type="nucleotide sequence ID" value="NZ_JAPDDP010000001.1"/>
</dbReference>
<evidence type="ECO:0000313" key="2">
    <source>
        <dbReference type="Proteomes" id="UP001147653"/>
    </source>
</evidence>
<sequence length="262" mass="28500">MPDLLAMPLPDGVGELLDGQALVTAEWSLRLAGGSAAVRPHLTFWIGGRGHPGNAAAFAAVGRLLGRLDAPQAMRRVQLALADVSVRQGVAVVGREAVSLYVHSARAGGGPDRYRAYKRRGDAVTASAYTFERFETAARAREARAHVHPALRRQFGELLRDARLIDRSGWWRRRAEQVCITYPWLPPVDRVVGLGGDMAGLEPYRRSHLRHVSLAGRGAESPAVTLYFSGPLTATPWPRTFADVQARVDESARVLNGAIEGR</sequence>
<dbReference type="EMBL" id="JAPDDP010000001">
    <property type="protein sequence ID" value="MDA0178781.1"/>
    <property type="molecule type" value="Genomic_DNA"/>
</dbReference>
<keyword evidence="2" id="KW-1185">Reference proteome</keyword>
<dbReference type="Proteomes" id="UP001147653">
    <property type="component" value="Unassembled WGS sequence"/>
</dbReference>
<evidence type="ECO:0000313" key="1">
    <source>
        <dbReference type="EMBL" id="MDA0178781.1"/>
    </source>
</evidence>
<protein>
    <submittedName>
        <fullName evidence="1">Uncharacterized protein</fullName>
    </submittedName>
</protein>
<name>A0A9X3N6S6_9ACTN</name>
<comment type="caution">
    <text evidence="1">The sequence shown here is derived from an EMBL/GenBank/DDBJ whole genome shotgun (WGS) entry which is preliminary data.</text>
</comment>